<feature type="chain" id="PRO_5021958077" evidence="1">
    <location>
        <begin position="22"/>
        <end position="92"/>
    </location>
</feature>
<evidence type="ECO:0000256" key="1">
    <source>
        <dbReference type="SAM" id="SignalP"/>
    </source>
</evidence>
<evidence type="ECO:0000313" key="2">
    <source>
        <dbReference type="EMBL" id="TMQ59763.1"/>
    </source>
</evidence>
<reference evidence="2 3" key="1">
    <citation type="journal article" date="2019" name="Nat. Microbiol.">
        <title>Mediterranean grassland soil C-N compound turnover is dependent on rainfall and depth, and is mediated by genomically divergent microorganisms.</title>
        <authorList>
            <person name="Diamond S."/>
            <person name="Andeer P.F."/>
            <person name="Li Z."/>
            <person name="Crits-Christoph A."/>
            <person name="Burstein D."/>
            <person name="Anantharaman K."/>
            <person name="Lane K.R."/>
            <person name="Thomas B.C."/>
            <person name="Pan C."/>
            <person name="Northen T.R."/>
            <person name="Banfield J.F."/>
        </authorList>
    </citation>
    <scope>NUCLEOTIDE SEQUENCE [LARGE SCALE GENOMIC DNA]</scope>
    <source>
        <strain evidence="2">WS_2</strain>
    </source>
</reference>
<comment type="caution">
    <text evidence="2">The sequence shown here is derived from an EMBL/GenBank/DDBJ whole genome shotgun (WGS) entry which is preliminary data.</text>
</comment>
<proteinExistence type="predicted"/>
<dbReference type="EMBL" id="VBOS01000038">
    <property type="protein sequence ID" value="TMQ59763.1"/>
    <property type="molecule type" value="Genomic_DNA"/>
</dbReference>
<evidence type="ECO:0000313" key="3">
    <source>
        <dbReference type="Proteomes" id="UP000317716"/>
    </source>
</evidence>
<organism evidence="2 3">
    <name type="scientific">Eiseniibacteriota bacterium</name>
    <dbReference type="NCBI Taxonomy" id="2212470"/>
    <lineage>
        <taxon>Bacteria</taxon>
        <taxon>Candidatus Eiseniibacteriota</taxon>
    </lineage>
</organism>
<feature type="signal peptide" evidence="1">
    <location>
        <begin position="1"/>
        <end position="21"/>
    </location>
</feature>
<accession>A0A538T7Y9</accession>
<keyword evidence="1" id="KW-0732">Signal</keyword>
<protein>
    <submittedName>
        <fullName evidence="2">Uncharacterized protein</fullName>
    </submittedName>
</protein>
<name>A0A538T7Y9_UNCEI</name>
<dbReference type="AlphaFoldDB" id="A0A538T7Y9"/>
<sequence length="92" mass="9759">MNRTLAALLISYPLLASPVAAGETLREQSERTLDAQGIGSLAVENPRGAVRVIPGPAGSIRVTALKIVRAHDLETAREFARETGRCGSGSYR</sequence>
<gene>
    <name evidence="2" type="ORF">E6K72_01350</name>
</gene>
<dbReference type="Proteomes" id="UP000317716">
    <property type="component" value="Unassembled WGS sequence"/>
</dbReference>